<dbReference type="PANTHER" id="PTHR24403">
    <property type="entry name" value="ZINC FINGER PROTEIN"/>
    <property type="match status" value="1"/>
</dbReference>
<evidence type="ECO:0000256" key="11">
    <source>
        <dbReference type="ARBA" id="ARBA00071730"/>
    </source>
</evidence>
<keyword evidence="7" id="KW-0862">Zinc</keyword>
<evidence type="ECO:0000256" key="7">
    <source>
        <dbReference type="ARBA" id="ARBA00022833"/>
    </source>
</evidence>
<dbReference type="GO" id="GO:0005634">
    <property type="term" value="C:nucleus"/>
    <property type="evidence" value="ECO:0007669"/>
    <property type="project" value="UniProtKB-SubCell"/>
</dbReference>
<feature type="compositionally biased region" description="Basic and acidic residues" evidence="15">
    <location>
        <begin position="1106"/>
        <end position="1147"/>
    </location>
</feature>
<dbReference type="InterPro" id="IPR013087">
    <property type="entry name" value="Znf_C2H2_type"/>
</dbReference>
<dbReference type="PROSITE" id="PS00028">
    <property type="entry name" value="ZINC_FINGER_C2H2_1"/>
    <property type="match status" value="3"/>
</dbReference>
<name>A0A087TC00_STEMI</name>
<evidence type="ECO:0000259" key="16">
    <source>
        <dbReference type="PROSITE" id="PS50157"/>
    </source>
</evidence>
<dbReference type="OrthoDB" id="6110130at2759"/>
<keyword evidence="8" id="KW-0539">Nucleus</keyword>
<dbReference type="Proteomes" id="UP000054359">
    <property type="component" value="Unassembled WGS sequence"/>
</dbReference>
<evidence type="ECO:0000256" key="10">
    <source>
        <dbReference type="ARBA" id="ARBA00061755"/>
    </source>
</evidence>
<dbReference type="FunFam" id="3.30.160.60:FF:001612">
    <property type="entry name" value="MEP-1, isoform A"/>
    <property type="match status" value="1"/>
</dbReference>
<feature type="compositionally biased region" description="Polar residues" evidence="15">
    <location>
        <begin position="1091"/>
        <end position="1105"/>
    </location>
</feature>
<keyword evidence="6" id="KW-0221">Differentiation</keyword>
<dbReference type="GO" id="GO:0008270">
    <property type="term" value="F:zinc ion binding"/>
    <property type="evidence" value="ECO:0007669"/>
    <property type="project" value="UniProtKB-KW"/>
</dbReference>
<dbReference type="SMART" id="SM00355">
    <property type="entry name" value="ZnF_C2H2"/>
    <property type="match status" value="8"/>
</dbReference>
<dbReference type="GO" id="GO:0030154">
    <property type="term" value="P:cell differentiation"/>
    <property type="evidence" value="ECO:0007669"/>
    <property type="project" value="UniProtKB-KW"/>
</dbReference>
<dbReference type="AlphaFoldDB" id="A0A087TC00"/>
<accession>A0A087TC00</accession>
<feature type="compositionally biased region" description="Acidic residues" evidence="15">
    <location>
        <begin position="1055"/>
        <end position="1077"/>
    </location>
</feature>
<evidence type="ECO:0000256" key="12">
    <source>
        <dbReference type="ARBA" id="ARBA00080128"/>
    </source>
</evidence>
<keyword evidence="4" id="KW-0677">Repeat</keyword>
<dbReference type="PROSITE" id="PS50157">
    <property type="entry name" value="ZINC_FINGER_C2H2_2"/>
    <property type="match status" value="1"/>
</dbReference>
<evidence type="ECO:0000313" key="18">
    <source>
        <dbReference type="Proteomes" id="UP000054359"/>
    </source>
</evidence>
<evidence type="ECO:0000256" key="8">
    <source>
        <dbReference type="ARBA" id="ARBA00023242"/>
    </source>
</evidence>
<keyword evidence="2" id="KW-0217">Developmental protein</keyword>
<keyword evidence="18" id="KW-1185">Reference proteome</keyword>
<feature type="compositionally biased region" description="Basic and acidic residues" evidence="15">
    <location>
        <begin position="37"/>
        <end position="53"/>
    </location>
</feature>
<feature type="coiled-coil region" evidence="14">
    <location>
        <begin position="443"/>
        <end position="470"/>
    </location>
</feature>
<keyword evidence="5 13" id="KW-0863">Zinc-finger</keyword>
<feature type="compositionally biased region" description="Basic and acidic residues" evidence="15">
    <location>
        <begin position="140"/>
        <end position="182"/>
    </location>
</feature>
<reference evidence="17 18" key="1">
    <citation type="submission" date="2013-11" db="EMBL/GenBank/DDBJ databases">
        <title>Genome sequencing of Stegodyphus mimosarum.</title>
        <authorList>
            <person name="Bechsgaard J."/>
        </authorList>
    </citation>
    <scope>NUCLEOTIDE SEQUENCE [LARGE SCALE GENOMIC DNA]</scope>
</reference>
<feature type="region of interest" description="Disordered" evidence="15">
    <location>
        <begin position="969"/>
        <end position="999"/>
    </location>
</feature>
<dbReference type="PANTHER" id="PTHR24403:SF110">
    <property type="entry name" value="C2H2-TYPE DOMAIN-CONTAINING PROTEIN-RELATED"/>
    <property type="match status" value="1"/>
</dbReference>
<feature type="compositionally biased region" description="Basic and acidic residues" evidence="15">
    <location>
        <begin position="215"/>
        <end position="224"/>
    </location>
</feature>
<sequence length="1147" mass="128204">MSCKESEEKLSEPQVIKIDTVGEKSVISGKPCIDFQPDDRWQIKEDDKQDEKVLPNSKIKSIKNNSSERRSLRLRSSKSTDSSSAVNGETVESGSDDEVHDQNGSKQEENSNDAEGVDKLENLHSRGKRKRLSLESATENSKDVTQKKMKVSDTENFIENEKHSIEVESEQDQKENTDDSNDKVVMPNLTPVATNCEPSNATDNDIDSQSSETKVASDDSKKDANSCSKAVEQAETNDVLPKLEEFKITETNDKGRKQLMGKESPEVIQDSEIEIINIDEGKKSDNSDESDSEIQIINLDDNVKKEKEDLLIVNHATNEDVSLTAGYPYYNSLKEKISGFKAGEYKPVKFPHTGTLLLAENEVIIESPSLLVPLLIKEADEFPKLEGEDKKANGEESAMMRPNVISKRNFFQSSVGQFLINMGMSRVQEWYHRDMKRAKLKQLKASNEQDEGLEKLVEEHEKRHAELKEINAVFNFRMRKCKFCNFKSESQAVMEGHYLTPHLSPRREYRCSFCVFMTRDPEAIIFHFEAMHGKKAVLDVNIPFHECIFCSFQSHLKTKVNAHMNRCRKHFIPSQNLAPPFDFEFPGVTTKPVTIADVIGHRRLLLSSSKNQRLSVPEDSSAYARKKLQSVLSKLSGQNAYTDMKNPSLMKQLMTSQSQMPALSGSGIQLPPGIVITRPRGPQMPQMRPVNRYPQPRAMANYRGPPPRRGPPYTTNISSTASQLASSGISITPVTRAGALPSRNNSMSGMKNVTLTPISTASNRTVSQKPGPPQPVALFTNMAGSGGMMGQPQARLPSVGVNLRPLRPALPYQRLNTPPSQVVKGSSGNTFVMCEICDSYIKDLEELRSHMNWVHKVKIHPKMLVSRPPLNCQKCQWRFFTDQGLERHLLGAHGLVTTNMQEMANKNQDGGRCIICGAVFTYKLVSHMTQVHKVTLKPAHLSYKCTVCTATFTLYRLFESHVYNVHSGSAKRPAEDSSSSPSSSEPLAKKSVPDDTGPRKCKECGFVTETMQEHLIKMHMKSCSVKLCRIEKCEKCLYSSDEMLVIRMSDFGLDDDLDDSGDDSSSESSEDDGDDDSNEQKVATKTEDLQEGQTNEETSITTDSVSVKKEKKGDTEIKSEVVENNHDDVKNSEATSHVKDEETAVCD</sequence>
<dbReference type="GO" id="GO:0045944">
    <property type="term" value="P:positive regulation of transcription by RNA polymerase II"/>
    <property type="evidence" value="ECO:0007669"/>
    <property type="project" value="TreeGrafter"/>
</dbReference>
<comment type="subunit">
    <text evidence="10">Interacts with hda-1, let-418, lin-1, mog-1, mog-4, mog-5, mog-6, pie-1 and unc-98.</text>
</comment>
<evidence type="ECO:0000256" key="5">
    <source>
        <dbReference type="ARBA" id="ARBA00022771"/>
    </source>
</evidence>
<evidence type="ECO:0000256" key="2">
    <source>
        <dbReference type="ARBA" id="ARBA00022473"/>
    </source>
</evidence>
<feature type="compositionally biased region" description="Low complexity" evidence="15">
    <location>
        <begin position="56"/>
        <end position="65"/>
    </location>
</feature>
<protein>
    <recommendedName>
        <fullName evidence="11">MOG interacting and ectopic P-granules protein 1</fullName>
    </recommendedName>
    <alternativeName>
        <fullName evidence="12">Nuclear zinc finger protein</fullName>
    </alternativeName>
</protein>
<feature type="region of interest" description="Disordered" evidence="15">
    <location>
        <begin position="1055"/>
        <end position="1147"/>
    </location>
</feature>
<gene>
    <name evidence="17" type="ORF">X975_16493</name>
</gene>
<comment type="function">
    <text evidence="9">Has a broad role in development, specifically in the genetic pathway SynMuvB that negatively regulates specification of the vulval cell fate. Required for fem-3 3'-UTR-mediated repression in the regulation of the sperm/oocyte switch. Acts by regulating the translation of fem-3 mRNA, by binding to its 3'-UTR.</text>
</comment>
<evidence type="ECO:0000256" key="15">
    <source>
        <dbReference type="SAM" id="MobiDB-lite"/>
    </source>
</evidence>
<feature type="region of interest" description="Disordered" evidence="15">
    <location>
        <begin position="28"/>
        <end position="235"/>
    </location>
</feature>
<evidence type="ECO:0000313" key="17">
    <source>
        <dbReference type="EMBL" id="KFM62639.1"/>
    </source>
</evidence>
<keyword evidence="3" id="KW-0479">Metal-binding</keyword>
<feature type="compositionally biased region" description="Polar residues" evidence="15">
    <location>
        <begin position="191"/>
        <end position="214"/>
    </location>
</feature>
<feature type="compositionally biased region" description="Basic and acidic residues" evidence="15">
    <location>
        <begin position="1078"/>
        <end position="1088"/>
    </location>
</feature>
<evidence type="ECO:0000256" key="9">
    <source>
        <dbReference type="ARBA" id="ARBA00060356"/>
    </source>
</evidence>
<dbReference type="InterPro" id="IPR050688">
    <property type="entry name" value="Zinc_finger/UBP_domain"/>
</dbReference>
<dbReference type="OMA" id="YSDIVHA"/>
<dbReference type="Gene3D" id="3.30.160.60">
    <property type="entry name" value="Classic Zinc Finger"/>
    <property type="match status" value="3"/>
</dbReference>
<dbReference type="EMBL" id="KK114525">
    <property type="protein sequence ID" value="KFM62639.1"/>
    <property type="molecule type" value="Genomic_DNA"/>
</dbReference>
<evidence type="ECO:0000256" key="1">
    <source>
        <dbReference type="ARBA" id="ARBA00004123"/>
    </source>
</evidence>
<evidence type="ECO:0000256" key="4">
    <source>
        <dbReference type="ARBA" id="ARBA00022737"/>
    </source>
</evidence>
<comment type="subcellular location">
    <subcellularLocation>
        <location evidence="1">Nucleus</location>
    </subcellularLocation>
</comment>
<feature type="non-terminal residue" evidence="17">
    <location>
        <position position="1147"/>
    </location>
</feature>
<feature type="domain" description="C2H2-type" evidence="16">
    <location>
        <begin position="943"/>
        <end position="971"/>
    </location>
</feature>
<keyword evidence="14" id="KW-0175">Coiled coil</keyword>
<evidence type="ECO:0000256" key="13">
    <source>
        <dbReference type="PROSITE-ProRule" id="PRU00042"/>
    </source>
</evidence>
<proteinExistence type="predicted"/>
<evidence type="ECO:0000256" key="6">
    <source>
        <dbReference type="ARBA" id="ARBA00022782"/>
    </source>
</evidence>
<dbReference type="STRING" id="407821.A0A087TC00"/>
<feature type="compositionally biased region" description="Basic and acidic residues" evidence="15">
    <location>
        <begin position="100"/>
        <end position="109"/>
    </location>
</feature>
<feature type="compositionally biased region" description="Basic and acidic residues" evidence="15">
    <location>
        <begin position="987"/>
        <end position="999"/>
    </location>
</feature>
<evidence type="ECO:0000256" key="14">
    <source>
        <dbReference type="SAM" id="Coils"/>
    </source>
</evidence>
<evidence type="ECO:0000256" key="3">
    <source>
        <dbReference type="ARBA" id="ARBA00022723"/>
    </source>
</evidence>
<organism evidence="17 18">
    <name type="scientific">Stegodyphus mimosarum</name>
    <name type="common">African social velvet spider</name>
    <dbReference type="NCBI Taxonomy" id="407821"/>
    <lineage>
        <taxon>Eukaryota</taxon>
        <taxon>Metazoa</taxon>
        <taxon>Ecdysozoa</taxon>
        <taxon>Arthropoda</taxon>
        <taxon>Chelicerata</taxon>
        <taxon>Arachnida</taxon>
        <taxon>Araneae</taxon>
        <taxon>Araneomorphae</taxon>
        <taxon>Entelegynae</taxon>
        <taxon>Eresoidea</taxon>
        <taxon>Eresidae</taxon>
        <taxon>Stegodyphus</taxon>
    </lineage>
</organism>